<reference evidence="2 3" key="2">
    <citation type="submission" date="2018-11" db="EMBL/GenBank/DDBJ databases">
        <authorList>
            <consortium name="Pathogen Informatics"/>
        </authorList>
    </citation>
    <scope>NUCLEOTIDE SEQUENCE [LARGE SCALE GENOMIC DNA]</scope>
</reference>
<protein>
    <submittedName>
        <fullName evidence="4">C2H2-type domain-containing protein</fullName>
    </submittedName>
</protein>
<dbReference type="AlphaFoldDB" id="A0A183E9L8"/>
<evidence type="ECO:0000313" key="2">
    <source>
        <dbReference type="EMBL" id="VDN30211.1"/>
    </source>
</evidence>
<dbReference type="SMART" id="SM00355">
    <property type="entry name" value="ZnF_C2H2"/>
    <property type="match status" value="2"/>
</dbReference>
<dbReference type="EMBL" id="UYRT01085503">
    <property type="protein sequence ID" value="VDN30211.1"/>
    <property type="molecule type" value="Genomic_DNA"/>
</dbReference>
<dbReference type="WBParaSite" id="GPUH_0001768101-mRNA-1">
    <property type="protein sequence ID" value="GPUH_0001768101-mRNA-1"/>
    <property type="gene ID" value="GPUH_0001768101"/>
</dbReference>
<keyword evidence="3" id="KW-1185">Reference proteome</keyword>
<accession>A0A183E9L8</accession>
<sequence length="153" mass="16774">MSCLSDRIIARVAAGSIMELGEVFEKLLGGPDAPDVESGEVAATGQRLTWVSRLPGNSIHCHCLWMSCGATFAKLEELGQHFLEHCAAAASVGCPSDAKLLCPVLHCEKVLDSTAHMLRHVYAHVFHMMRQYDGLRTILSTKELLHMPRLAHL</sequence>
<dbReference type="InterPro" id="IPR013087">
    <property type="entry name" value="Znf_C2H2_type"/>
</dbReference>
<dbReference type="Proteomes" id="UP000271098">
    <property type="component" value="Unassembled WGS sequence"/>
</dbReference>
<dbReference type="OrthoDB" id="10039931at2759"/>
<evidence type="ECO:0000313" key="4">
    <source>
        <dbReference type="WBParaSite" id="GPUH_0001768101-mRNA-1"/>
    </source>
</evidence>
<proteinExistence type="predicted"/>
<feature type="domain" description="C2H2-type" evidence="1">
    <location>
        <begin position="102"/>
        <end position="124"/>
    </location>
</feature>
<evidence type="ECO:0000259" key="1">
    <source>
        <dbReference type="PROSITE" id="PS00028"/>
    </source>
</evidence>
<gene>
    <name evidence="2" type="ORF">GPUH_LOCUS17660</name>
</gene>
<dbReference type="PROSITE" id="PS00028">
    <property type="entry name" value="ZINC_FINGER_C2H2_1"/>
    <property type="match status" value="2"/>
</dbReference>
<name>A0A183E9L8_9BILA</name>
<evidence type="ECO:0000313" key="3">
    <source>
        <dbReference type="Proteomes" id="UP000271098"/>
    </source>
</evidence>
<organism evidence="4">
    <name type="scientific">Gongylonema pulchrum</name>
    <dbReference type="NCBI Taxonomy" id="637853"/>
    <lineage>
        <taxon>Eukaryota</taxon>
        <taxon>Metazoa</taxon>
        <taxon>Ecdysozoa</taxon>
        <taxon>Nematoda</taxon>
        <taxon>Chromadorea</taxon>
        <taxon>Rhabditida</taxon>
        <taxon>Spirurina</taxon>
        <taxon>Spiruromorpha</taxon>
        <taxon>Spiruroidea</taxon>
        <taxon>Gongylonematidae</taxon>
        <taxon>Gongylonema</taxon>
    </lineage>
</organism>
<reference evidence="4" key="1">
    <citation type="submission" date="2016-06" db="UniProtKB">
        <authorList>
            <consortium name="WormBaseParasite"/>
        </authorList>
    </citation>
    <scope>IDENTIFICATION</scope>
</reference>
<feature type="domain" description="C2H2-type" evidence="1">
    <location>
        <begin position="63"/>
        <end position="85"/>
    </location>
</feature>